<dbReference type="EMBL" id="LBPR01000015">
    <property type="protein sequence ID" value="KKP61271.1"/>
    <property type="molecule type" value="Genomic_DNA"/>
</dbReference>
<proteinExistence type="predicted"/>
<comment type="caution">
    <text evidence="1">The sequence shown here is derived from an EMBL/GenBank/DDBJ whole genome shotgun (WGS) entry which is preliminary data.</text>
</comment>
<dbReference type="AlphaFoldDB" id="A0A0G0BCB4"/>
<dbReference type="Proteomes" id="UP000034004">
    <property type="component" value="Unassembled WGS sequence"/>
</dbReference>
<sequence length="106" mass="12194">MEKLNPDININAAFSFLTEWAEQPVTSRDNPSTGTCSLELPIAPPDQSRLKYICVGMLYNKGPFKFYKACEFNDHCPIDKYKPVKKIEDEPLEIEKKWAKIKAEAR</sequence>
<name>A0A0G0BCB4_9BACT</name>
<protein>
    <submittedName>
        <fullName evidence="1">Uncharacterized protein</fullName>
    </submittedName>
</protein>
<accession>A0A0G0BCB4</accession>
<dbReference type="STRING" id="1618484.UR56_C0015G0012"/>
<evidence type="ECO:0000313" key="1">
    <source>
        <dbReference type="EMBL" id="KKP61271.1"/>
    </source>
</evidence>
<evidence type="ECO:0000313" key="2">
    <source>
        <dbReference type="Proteomes" id="UP000034004"/>
    </source>
</evidence>
<reference evidence="1 2" key="1">
    <citation type="journal article" date="2015" name="Nature">
        <title>rRNA introns, odd ribosomes, and small enigmatic genomes across a large radiation of phyla.</title>
        <authorList>
            <person name="Brown C.T."/>
            <person name="Hug L.A."/>
            <person name="Thomas B.C."/>
            <person name="Sharon I."/>
            <person name="Castelle C.J."/>
            <person name="Singh A."/>
            <person name="Wilkins M.J."/>
            <person name="Williams K.H."/>
            <person name="Banfield J.F."/>
        </authorList>
    </citation>
    <scope>NUCLEOTIDE SEQUENCE [LARGE SCALE GENOMIC DNA]</scope>
</reference>
<organism evidence="1 2">
    <name type="scientific">Candidatus Roizmanbacteria bacterium GW2011_GWC2_34_23</name>
    <dbReference type="NCBI Taxonomy" id="1618484"/>
    <lineage>
        <taxon>Bacteria</taxon>
        <taxon>Candidatus Roizmaniibacteriota</taxon>
    </lineage>
</organism>
<gene>
    <name evidence="1" type="ORF">UR56_C0015G0012</name>
</gene>